<dbReference type="InterPro" id="IPR004358">
    <property type="entry name" value="Sig_transdc_His_kin-like_C"/>
</dbReference>
<evidence type="ECO:0000259" key="8">
    <source>
        <dbReference type="PROSITE" id="PS50110"/>
    </source>
</evidence>
<keyword evidence="6" id="KW-0472">Membrane</keyword>
<dbReference type="Gene3D" id="3.40.50.2300">
    <property type="match status" value="1"/>
</dbReference>
<keyword evidence="3 5" id="KW-0597">Phosphoprotein</keyword>
<dbReference type="AlphaFoldDB" id="A0A162CSY2"/>
<dbReference type="InterPro" id="IPR003661">
    <property type="entry name" value="HisK_dim/P_dom"/>
</dbReference>
<feature type="modified residue" description="4-aspartylphosphate" evidence="5">
    <location>
        <position position="393"/>
    </location>
</feature>
<dbReference type="InterPro" id="IPR003594">
    <property type="entry name" value="HATPase_dom"/>
</dbReference>
<dbReference type="CDD" id="cd17546">
    <property type="entry name" value="REC_hyHK_CKI1_RcsC-like"/>
    <property type="match status" value="1"/>
</dbReference>
<evidence type="ECO:0000256" key="6">
    <source>
        <dbReference type="SAM" id="Phobius"/>
    </source>
</evidence>
<accession>A0A162CSY2</accession>
<keyword evidence="6" id="KW-0812">Transmembrane</keyword>
<evidence type="ECO:0000256" key="2">
    <source>
        <dbReference type="ARBA" id="ARBA00012438"/>
    </source>
</evidence>
<dbReference type="PRINTS" id="PR00344">
    <property type="entry name" value="BCTRLSENSOR"/>
</dbReference>
<dbReference type="Pfam" id="PF00072">
    <property type="entry name" value="Response_reg"/>
    <property type="match status" value="1"/>
</dbReference>
<dbReference type="SUPFAM" id="SSF52172">
    <property type="entry name" value="CheY-like"/>
    <property type="match status" value="1"/>
</dbReference>
<comment type="caution">
    <text evidence="9">The sequence shown here is derived from an EMBL/GenBank/DDBJ whole genome shotgun (WGS) entry which is preliminary data.</text>
</comment>
<dbReference type="InterPro" id="IPR001789">
    <property type="entry name" value="Sig_transdc_resp-reg_receiver"/>
</dbReference>
<feature type="domain" description="Response regulatory" evidence="8">
    <location>
        <begin position="344"/>
        <end position="459"/>
    </location>
</feature>
<keyword evidence="4" id="KW-0902">Two-component regulatory system</keyword>
<dbReference type="Gene3D" id="3.30.565.10">
    <property type="entry name" value="Histidine kinase-like ATPase, C-terminal domain"/>
    <property type="match status" value="1"/>
</dbReference>
<dbReference type="Pfam" id="PF00512">
    <property type="entry name" value="HisKA"/>
    <property type="match status" value="1"/>
</dbReference>
<dbReference type="PROSITE" id="PS50110">
    <property type="entry name" value="RESPONSE_REGULATORY"/>
    <property type="match status" value="1"/>
</dbReference>
<gene>
    <name evidence="9" type="ORF">AWE51_20110</name>
</gene>
<dbReference type="Gene3D" id="1.10.287.130">
    <property type="match status" value="1"/>
</dbReference>
<dbReference type="SMART" id="SM00388">
    <property type="entry name" value="HisKA"/>
    <property type="match status" value="1"/>
</dbReference>
<evidence type="ECO:0000256" key="4">
    <source>
        <dbReference type="ARBA" id="ARBA00023012"/>
    </source>
</evidence>
<dbReference type="STRING" id="1642818.AWE51_20110"/>
<dbReference type="InterPro" id="IPR036097">
    <property type="entry name" value="HisK_dim/P_sf"/>
</dbReference>
<dbReference type="InterPro" id="IPR005467">
    <property type="entry name" value="His_kinase_dom"/>
</dbReference>
<name>A0A162CSY2_9FLAO</name>
<dbReference type="CDD" id="cd00082">
    <property type="entry name" value="HisKA"/>
    <property type="match status" value="1"/>
</dbReference>
<evidence type="ECO:0000256" key="3">
    <source>
        <dbReference type="ARBA" id="ARBA00022553"/>
    </source>
</evidence>
<evidence type="ECO:0000313" key="9">
    <source>
        <dbReference type="EMBL" id="KZS41704.1"/>
    </source>
</evidence>
<dbReference type="SUPFAM" id="SSF55874">
    <property type="entry name" value="ATPase domain of HSP90 chaperone/DNA topoisomerase II/histidine kinase"/>
    <property type="match status" value="1"/>
</dbReference>
<evidence type="ECO:0000259" key="7">
    <source>
        <dbReference type="PROSITE" id="PS50109"/>
    </source>
</evidence>
<evidence type="ECO:0000313" key="10">
    <source>
        <dbReference type="Proteomes" id="UP000076715"/>
    </source>
</evidence>
<dbReference type="EMBL" id="LQRT01000003">
    <property type="protein sequence ID" value="KZS41704.1"/>
    <property type="molecule type" value="Genomic_DNA"/>
</dbReference>
<proteinExistence type="predicted"/>
<comment type="catalytic activity">
    <reaction evidence="1">
        <text>ATP + protein L-histidine = ADP + protein N-phospho-L-histidine.</text>
        <dbReference type="EC" id="2.7.13.3"/>
    </reaction>
</comment>
<evidence type="ECO:0000256" key="1">
    <source>
        <dbReference type="ARBA" id="ARBA00000085"/>
    </source>
</evidence>
<feature type="domain" description="Histidine kinase" evidence="7">
    <location>
        <begin position="99"/>
        <end position="321"/>
    </location>
</feature>
<dbReference type="GO" id="GO:0000155">
    <property type="term" value="F:phosphorelay sensor kinase activity"/>
    <property type="evidence" value="ECO:0007669"/>
    <property type="project" value="InterPro"/>
</dbReference>
<protein>
    <recommendedName>
        <fullName evidence="2">histidine kinase</fullName>
        <ecNumber evidence="2">2.7.13.3</ecNumber>
    </recommendedName>
</protein>
<reference evidence="9 10" key="1">
    <citation type="submission" date="2016-01" db="EMBL/GenBank/DDBJ databases">
        <title>The draft genome sequence of Aquimarina sp. RZW4-3-2.</title>
        <authorList>
            <person name="Wang Y."/>
        </authorList>
    </citation>
    <scope>NUCLEOTIDE SEQUENCE [LARGE SCALE GENOMIC DNA]</scope>
    <source>
        <strain evidence="9 10">RZW4-3-2</strain>
    </source>
</reference>
<keyword evidence="6" id="KW-1133">Transmembrane helix</keyword>
<organism evidence="9 10">
    <name type="scientific">Aquimarina aggregata</name>
    <dbReference type="NCBI Taxonomy" id="1642818"/>
    <lineage>
        <taxon>Bacteria</taxon>
        <taxon>Pseudomonadati</taxon>
        <taxon>Bacteroidota</taxon>
        <taxon>Flavobacteriia</taxon>
        <taxon>Flavobacteriales</taxon>
        <taxon>Flavobacteriaceae</taxon>
        <taxon>Aquimarina</taxon>
    </lineage>
</organism>
<dbReference type="PROSITE" id="PS50109">
    <property type="entry name" value="HIS_KIN"/>
    <property type="match status" value="1"/>
</dbReference>
<dbReference type="RefSeq" id="WP_066311266.1">
    <property type="nucleotide sequence ID" value="NZ_CANLSS010000006.1"/>
</dbReference>
<dbReference type="FunFam" id="3.30.565.10:FF:000010">
    <property type="entry name" value="Sensor histidine kinase RcsC"/>
    <property type="match status" value="1"/>
</dbReference>
<dbReference type="InterPro" id="IPR036890">
    <property type="entry name" value="HATPase_C_sf"/>
</dbReference>
<feature type="transmembrane region" description="Helical" evidence="6">
    <location>
        <begin position="13"/>
        <end position="34"/>
    </location>
</feature>
<dbReference type="CDD" id="cd16922">
    <property type="entry name" value="HATPase_EvgS-ArcB-TorS-like"/>
    <property type="match status" value="1"/>
</dbReference>
<dbReference type="PANTHER" id="PTHR45339">
    <property type="entry name" value="HYBRID SIGNAL TRANSDUCTION HISTIDINE KINASE J"/>
    <property type="match status" value="1"/>
</dbReference>
<dbReference type="EC" id="2.7.13.3" evidence="2"/>
<keyword evidence="10" id="KW-1185">Reference proteome</keyword>
<evidence type="ECO:0000256" key="5">
    <source>
        <dbReference type="PROSITE-ProRule" id="PRU00169"/>
    </source>
</evidence>
<dbReference type="SMART" id="SM00387">
    <property type="entry name" value="HATPase_c"/>
    <property type="match status" value="1"/>
</dbReference>
<dbReference type="PANTHER" id="PTHR45339:SF1">
    <property type="entry name" value="HYBRID SIGNAL TRANSDUCTION HISTIDINE KINASE J"/>
    <property type="match status" value="1"/>
</dbReference>
<dbReference type="SMART" id="SM00448">
    <property type="entry name" value="REC"/>
    <property type="match status" value="1"/>
</dbReference>
<dbReference type="OrthoDB" id="9816309at2"/>
<dbReference type="SUPFAM" id="SSF47384">
    <property type="entry name" value="Homodimeric domain of signal transducing histidine kinase"/>
    <property type="match status" value="1"/>
</dbReference>
<dbReference type="Pfam" id="PF02518">
    <property type="entry name" value="HATPase_c"/>
    <property type="match status" value="1"/>
</dbReference>
<dbReference type="Proteomes" id="UP000076715">
    <property type="component" value="Unassembled WGS sequence"/>
</dbReference>
<sequence length="466" mass="52714">MQITWFKSEAFKYTCYGIVFGFLFPILATCIDIVRFDLGFSWQSAKYVQEKYPIHYIIDTAPLFLGLFAMFGGRNLDKLKETNKQILKASQFKHDFLANMSHEIRTPMVGVIGMIDLLFKNTKLNNIQKEYVHTIHQSSLNLLDILNQILDLSKIESGKFELSPSYIDFNQLIEQNVGLFLAIAKAKEIDIVSDYSKDLPQHIIADNNRLSQVISNLIGNAIKFTDKGTITIRAFLVSQKNDTITVKVEIIDTGIGISKKDQQELFDRFSQFHETSISSTTGSGLGLAICKKLVHLMQGTLDVKSEINKGSNFSFTFVAKTSNISIQNNIKTATTSKIPQYNLHVLLVEDSDTNILVSTQILKYLNCTVDIAKNGREALTLFKEDTYDLILMDINLPELDGVQTCNLIKQKYNNVPPVIALTSNALPGDAERFIAKGLDDYITKPYTTEILNIKLKNWFGDHYEYH</sequence>
<dbReference type="InterPro" id="IPR011006">
    <property type="entry name" value="CheY-like_superfamily"/>
</dbReference>